<sequence length="662" mass="73948">MTFKIHFDAGSIRYKNKKYDEALVKFQQVVRLNPTHYEAWWYIGQCQCNIKPPNYQAALAAFENAVKANPKSAYNYSGVAHAQKALGNLDAARAAYEKASALEPRFYQSHYYLANILLQSGEHAKALEYAKKCMALNPGYPEQGWLAKIETINALFRGGVTFYETKPVRDFSGALQKFQQVVRLNPTHHEAWWYIGQCQCNIKPPNYQAALTAFENAVKANPKNAYNYSGVAHAQKALGNLDAARVAYEKASALEPRFYQSHYYLANILLQSGEHAKALEYALMCIALAPTYPEQGWFEKIVAANGFQASSPTADLIDFQRELARMARYSGLEIAITAINIRGKIYDYLNTPTEPKQKKQQDDIGSIINRDIKLAAELTKGKIPGLKYINFVVDTYKNVEDSEGKTLGEKLICGTVKTTTSYGVTWYITTKLSLPPALAAFSFSKNPVLASGVAGAIAAAVGPIIKRYVADKLAELSEHACHAAFDLVQPQLSKPAPSIQVAKPPASSSKTVALPPKPAATVTPKPSSKPAVASSSRKKHTGRDEGELLREEFLRRAERLQDEHKKRDEFWREKQREADKKRAIEDEKRRHDEAVKRESERRRQEREREEERRRSQQRIDALKRTDLGKASSGGVFSSKQHCPVGTVPKGQGICLGVDIKFG</sequence>
<dbReference type="EMBL" id="LNYC01000024">
    <property type="protein sequence ID" value="KTD01954.1"/>
    <property type="molecule type" value="Genomic_DNA"/>
</dbReference>
<dbReference type="STRING" id="45065.Lgee_0816"/>
<dbReference type="PANTHER" id="PTHR45586:SF1">
    <property type="entry name" value="LIPOPOLYSACCHARIDE ASSEMBLY PROTEIN B"/>
    <property type="match status" value="1"/>
</dbReference>
<keyword evidence="5" id="KW-0489">Methyltransferase</keyword>
<gene>
    <name evidence="5" type="ORF">Lgee_0816</name>
</gene>
<accession>A0A0W0U1K2</accession>
<proteinExistence type="predicted"/>
<evidence type="ECO:0000313" key="6">
    <source>
        <dbReference type="Proteomes" id="UP000054785"/>
    </source>
</evidence>
<organism evidence="5 6">
    <name type="scientific">Legionella geestiana</name>
    <dbReference type="NCBI Taxonomy" id="45065"/>
    <lineage>
        <taxon>Bacteria</taxon>
        <taxon>Pseudomonadati</taxon>
        <taxon>Pseudomonadota</taxon>
        <taxon>Gammaproteobacteria</taxon>
        <taxon>Legionellales</taxon>
        <taxon>Legionellaceae</taxon>
        <taxon>Legionella</taxon>
    </lineage>
</organism>
<dbReference type="PATRIC" id="fig|45065.4.peg.875"/>
<keyword evidence="1" id="KW-0677">Repeat</keyword>
<evidence type="ECO:0000256" key="3">
    <source>
        <dbReference type="PROSITE-ProRule" id="PRU00339"/>
    </source>
</evidence>
<feature type="region of interest" description="Disordered" evidence="4">
    <location>
        <begin position="496"/>
        <end position="548"/>
    </location>
</feature>
<keyword evidence="2 3" id="KW-0802">TPR repeat</keyword>
<comment type="caution">
    <text evidence="5">The sequence shown here is derived from an EMBL/GenBank/DDBJ whole genome shotgun (WGS) entry which is preliminary data.</text>
</comment>
<protein>
    <submittedName>
        <fullName evidence="5">Methyltransferase</fullName>
    </submittedName>
</protein>
<dbReference type="PROSITE" id="PS50005">
    <property type="entry name" value="TPR"/>
    <property type="match status" value="3"/>
</dbReference>
<feature type="repeat" description="TPR" evidence="3">
    <location>
        <begin position="107"/>
        <end position="140"/>
    </location>
</feature>
<evidence type="ECO:0000256" key="1">
    <source>
        <dbReference type="ARBA" id="ARBA00022737"/>
    </source>
</evidence>
<dbReference type="GO" id="GO:0032259">
    <property type="term" value="P:methylation"/>
    <property type="evidence" value="ECO:0007669"/>
    <property type="project" value="UniProtKB-KW"/>
</dbReference>
<dbReference type="Gene3D" id="1.25.40.10">
    <property type="entry name" value="Tetratricopeptide repeat domain"/>
    <property type="match status" value="3"/>
</dbReference>
<dbReference type="SUPFAM" id="SSF48452">
    <property type="entry name" value="TPR-like"/>
    <property type="match status" value="1"/>
</dbReference>
<dbReference type="PANTHER" id="PTHR45586">
    <property type="entry name" value="TPR REPEAT-CONTAINING PROTEIN PA4667"/>
    <property type="match status" value="1"/>
</dbReference>
<keyword evidence="5" id="KW-0808">Transferase</keyword>
<evidence type="ECO:0000313" key="5">
    <source>
        <dbReference type="EMBL" id="KTD01954.1"/>
    </source>
</evidence>
<dbReference type="GO" id="GO:0008168">
    <property type="term" value="F:methyltransferase activity"/>
    <property type="evidence" value="ECO:0007669"/>
    <property type="project" value="UniProtKB-KW"/>
</dbReference>
<feature type="repeat" description="TPR" evidence="3">
    <location>
        <begin position="3"/>
        <end position="36"/>
    </location>
</feature>
<feature type="region of interest" description="Disordered" evidence="4">
    <location>
        <begin position="573"/>
        <end position="639"/>
    </location>
</feature>
<dbReference type="InterPro" id="IPR019734">
    <property type="entry name" value="TPR_rpt"/>
</dbReference>
<evidence type="ECO:0000256" key="2">
    <source>
        <dbReference type="ARBA" id="ARBA00022803"/>
    </source>
</evidence>
<dbReference type="InterPro" id="IPR011990">
    <property type="entry name" value="TPR-like_helical_dom_sf"/>
</dbReference>
<evidence type="ECO:0000256" key="4">
    <source>
        <dbReference type="SAM" id="MobiDB-lite"/>
    </source>
</evidence>
<feature type="compositionally biased region" description="Low complexity" evidence="4">
    <location>
        <begin position="510"/>
        <end position="535"/>
    </location>
</feature>
<dbReference type="RefSeq" id="WP_058387086.1">
    <property type="nucleotide sequence ID" value="NZ_LNYC01000024.1"/>
</dbReference>
<dbReference type="InterPro" id="IPR051012">
    <property type="entry name" value="CellSynth/LPSAsmb/PSIAsmb"/>
</dbReference>
<feature type="repeat" description="TPR" evidence="3">
    <location>
        <begin position="73"/>
        <end position="106"/>
    </location>
</feature>
<dbReference type="Proteomes" id="UP000054785">
    <property type="component" value="Unassembled WGS sequence"/>
</dbReference>
<dbReference type="AlphaFoldDB" id="A0A0W0U1K2"/>
<feature type="compositionally biased region" description="Basic and acidic residues" evidence="4">
    <location>
        <begin position="573"/>
        <end position="614"/>
    </location>
</feature>
<name>A0A0W0U1K2_9GAMM</name>
<dbReference type="SMART" id="SM00028">
    <property type="entry name" value="TPR"/>
    <property type="match status" value="8"/>
</dbReference>
<keyword evidence="6" id="KW-1185">Reference proteome</keyword>
<dbReference type="Pfam" id="PF13432">
    <property type="entry name" value="TPR_16"/>
    <property type="match status" value="3"/>
</dbReference>
<reference evidence="5 6" key="1">
    <citation type="submission" date="2015-11" db="EMBL/GenBank/DDBJ databases">
        <title>Genomic analysis of 38 Legionella species identifies large and diverse effector repertoires.</title>
        <authorList>
            <person name="Burstein D."/>
            <person name="Amaro F."/>
            <person name="Zusman T."/>
            <person name="Lifshitz Z."/>
            <person name="Cohen O."/>
            <person name="Gilbert J.A."/>
            <person name="Pupko T."/>
            <person name="Shuman H.A."/>
            <person name="Segal G."/>
        </authorList>
    </citation>
    <scope>NUCLEOTIDE SEQUENCE [LARGE SCALE GENOMIC DNA]</scope>
    <source>
        <strain evidence="5 6">ATCC 49504</strain>
    </source>
</reference>